<dbReference type="GO" id="GO:0006606">
    <property type="term" value="P:protein import into nucleus"/>
    <property type="evidence" value="ECO:0007669"/>
    <property type="project" value="InterPro"/>
</dbReference>
<dbReference type="InterPro" id="IPR001494">
    <property type="entry name" value="Importin-beta_N"/>
</dbReference>
<dbReference type="PROSITE" id="PS50077">
    <property type="entry name" value="HEAT_REPEAT"/>
    <property type="match status" value="2"/>
</dbReference>
<evidence type="ECO:0000313" key="11">
    <source>
        <dbReference type="EMBL" id="GJN90151.1"/>
    </source>
</evidence>
<keyword evidence="7" id="KW-0007">Acetylation</keyword>
<keyword evidence="3" id="KW-0813">Transport</keyword>
<keyword evidence="12" id="KW-1185">Reference proteome</keyword>
<keyword evidence="8" id="KW-0539">Nucleus</keyword>
<comment type="caution">
    <text evidence="11">The sequence shown here is derived from an EMBL/GenBank/DDBJ whole genome shotgun (WGS) entry which is preliminary data.</text>
</comment>
<feature type="repeat" description="HEAT" evidence="9">
    <location>
        <begin position="904"/>
        <end position="942"/>
    </location>
</feature>
<sequence length="1093" mass="117875">MADPEFTQALFATLEQSIAPDTAVIKAATVQLNNHFYKDARCVPALFEIALSEANPAIRQLALVELRKRVSTKKNKQWLSQAQDIRTSFKSRLLDLLLAETNGQARTASARLVAAIAKFELEAGVWPELLPWLWQASSAPNAAHREVALQTIFMLLDSIAIAPSAPGGGATNQIPMLLQLFTKTIADQESLAVRVWSIKALGKLSEFIEAGEDQEIAAMQNLVPNVVQVLQACLEAGDEPSTKSVFEFIENITLSEVPIVTPHLANLLAFLLQAASNKAYDSDLRIMALNSILWLCKFKKAKVQQLNLAGSIVTGLLPVGAEPEPADIEDDSPARTAFRVLDVLATNLPPTQVFPPLFEQVRSLAASPDPYLRKSAITAFGVVVEGCSLFIQPHLDAMWPLIINGLQDPEVVVRKAACTALGCLCEMLEEECAKQHALLLPLISKLMIDPATQRQACIALDCLLEVLGADIEPYIPSLMEALVQLLDSAPTSLKGTVVGAIGSAAHASKTKFAPYFDAVMQRLVQCLQLTEEGEELELRGVAQDTVGTLAEAVGPEQFRPYYEPLMKQAIAAIGIENAPNLKECSYIFFAVVSRVYKEEFAQYLPIVMPILLAAVGQEEVDDEALLGANASNDFTTGLDDDDDPDFEDVDEEIDSDEEDAFFKASTQIAIEKECASDALTELFDNVGKAFLPYVEASVKALMPGLEHSWHDGIRKSAVASLLGFISTLNRVLDAPKWQKGTQGNVLGTEVAQLVELVVPPVLEMWSDEEEREVVNELCNSFSAALMSVGPALIVPKYVQPICEQLSAILQRKALCQMAADDEEGAEADQSEYDAALIGAAADLVGTLATTLGADFAQLFAAFLPDMVKYYDLNRSTADRSTAIGSLAEIVNGMEGASTTFADTLFPLFLQALSDPEPEVQSNAAFAMGSLLFHAQSDLSSQYLTVLGALHPLFSLPDDGQSKHENAKDNACGAVARMIVKNSAAVPLDQVVPVFLQSLPLRRDYAESSSVFDAVLSLLQQNNPIALSSLDHVLAVIAKALSSTKSDTGADVFYPSGSSQLTAENKAKLVDMVKALAASQPEKVQQAGLAPFLA</sequence>
<dbReference type="Pfam" id="PF13513">
    <property type="entry name" value="HEAT_EZ"/>
    <property type="match status" value="1"/>
</dbReference>
<dbReference type="InterPro" id="IPR057672">
    <property type="entry name" value="TPR_IPO4/5"/>
</dbReference>
<evidence type="ECO:0000256" key="2">
    <source>
        <dbReference type="ARBA" id="ARBA00004496"/>
    </source>
</evidence>
<dbReference type="Pfam" id="PF03810">
    <property type="entry name" value="IBN_N"/>
    <property type="match status" value="1"/>
</dbReference>
<dbReference type="Pfam" id="PF02985">
    <property type="entry name" value="HEAT"/>
    <property type="match status" value="1"/>
</dbReference>
<comment type="subcellular location">
    <subcellularLocation>
        <location evidence="2">Cytoplasm</location>
    </subcellularLocation>
    <subcellularLocation>
        <location evidence="1">Nucleus</location>
    </subcellularLocation>
</comment>
<dbReference type="InterPro" id="IPR034085">
    <property type="entry name" value="TOG"/>
</dbReference>
<evidence type="ECO:0000256" key="4">
    <source>
        <dbReference type="ARBA" id="ARBA00022490"/>
    </source>
</evidence>
<dbReference type="InterPro" id="IPR058584">
    <property type="entry name" value="IMB1_TNPO1-like_TPR"/>
</dbReference>
<dbReference type="GO" id="GO:0031267">
    <property type="term" value="F:small GTPase binding"/>
    <property type="evidence" value="ECO:0007669"/>
    <property type="project" value="InterPro"/>
</dbReference>
<keyword evidence="6" id="KW-0653">Protein transport</keyword>
<protein>
    <recommendedName>
        <fullName evidence="10">Importin N-terminal domain-containing protein</fullName>
    </recommendedName>
</protein>
<dbReference type="PROSITE" id="PS50166">
    <property type="entry name" value="IMPORTIN_B_NT"/>
    <property type="match status" value="1"/>
</dbReference>
<dbReference type="AlphaFoldDB" id="A0AAV5GC52"/>
<dbReference type="Pfam" id="PF25574">
    <property type="entry name" value="TPR_IMB1"/>
    <property type="match status" value="1"/>
</dbReference>
<evidence type="ECO:0000256" key="3">
    <source>
        <dbReference type="ARBA" id="ARBA00022448"/>
    </source>
</evidence>
<accession>A0AAV5GC52</accession>
<gene>
    <name evidence="11" type="ORF">Rhopal_003150-T1</name>
</gene>
<dbReference type="Gene3D" id="1.25.10.10">
    <property type="entry name" value="Leucine-rich Repeat Variant"/>
    <property type="match status" value="1"/>
</dbReference>
<dbReference type="GO" id="GO:0005737">
    <property type="term" value="C:cytoplasm"/>
    <property type="evidence" value="ECO:0007669"/>
    <property type="project" value="UniProtKB-SubCell"/>
</dbReference>
<evidence type="ECO:0000256" key="1">
    <source>
        <dbReference type="ARBA" id="ARBA00004123"/>
    </source>
</evidence>
<evidence type="ECO:0000313" key="12">
    <source>
        <dbReference type="Proteomes" id="UP001342314"/>
    </source>
</evidence>
<evidence type="ECO:0000256" key="5">
    <source>
        <dbReference type="ARBA" id="ARBA00022737"/>
    </source>
</evidence>
<dbReference type="InterPro" id="IPR000357">
    <property type="entry name" value="HEAT"/>
</dbReference>
<keyword evidence="4" id="KW-0963">Cytoplasm</keyword>
<dbReference type="SMART" id="SM01349">
    <property type="entry name" value="TOG"/>
    <property type="match status" value="1"/>
</dbReference>
<feature type="domain" description="Importin N-terminal" evidence="10">
    <location>
        <begin position="28"/>
        <end position="99"/>
    </location>
</feature>
<dbReference type="EMBL" id="BQKY01000006">
    <property type="protein sequence ID" value="GJN90151.1"/>
    <property type="molecule type" value="Genomic_DNA"/>
</dbReference>
<dbReference type="InterPro" id="IPR016024">
    <property type="entry name" value="ARM-type_fold"/>
</dbReference>
<organism evidence="11 12">
    <name type="scientific">Rhodotorula paludigena</name>
    <dbReference type="NCBI Taxonomy" id="86838"/>
    <lineage>
        <taxon>Eukaryota</taxon>
        <taxon>Fungi</taxon>
        <taxon>Dikarya</taxon>
        <taxon>Basidiomycota</taxon>
        <taxon>Pucciniomycotina</taxon>
        <taxon>Microbotryomycetes</taxon>
        <taxon>Sporidiobolales</taxon>
        <taxon>Sporidiobolaceae</taxon>
        <taxon>Rhodotorula</taxon>
    </lineage>
</organism>
<dbReference type="GO" id="GO:0005634">
    <property type="term" value="C:nucleus"/>
    <property type="evidence" value="ECO:0007669"/>
    <property type="project" value="UniProtKB-SubCell"/>
</dbReference>
<dbReference type="InterPro" id="IPR021133">
    <property type="entry name" value="HEAT_type_2"/>
</dbReference>
<dbReference type="SUPFAM" id="SSF48371">
    <property type="entry name" value="ARM repeat"/>
    <property type="match status" value="2"/>
</dbReference>
<reference evidence="11 12" key="1">
    <citation type="submission" date="2021-12" db="EMBL/GenBank/DDBJ databases">
        <title>High titer production of polyol ester of fatty acids by Rhodotorula paludigena BS15 towards product separation-free biomass refinery.</title>
        <authorList>
            <person name="Mano J."/>
            <person name="Ono H."/>
            <person name="Tanaka T."/>
            <person name="Naito K."/>
            <person name="Sushida H."/>
            <person name="Ike M."/>
            <person name="Tokuyasu K."/>
            <person name="Kitaoka M."/>
        </authorList>
    </citation>
    <scope>NUCLEOTIDE SEQUENCE [LARGE SCALE GENOMIC DNA]</scope>
    <source>
        <strain evidence="11 12">BS15</strain>
    </source>
</reference>
<proteinExistence type="predicted"/>
<evidence type="ECO:0000259" key="10">
    <source>
        <dbReference type="PROSITE" id="PS50166"/>
    </source>
</evidence>
<dbReference type="InterPro" id="IPR040122">
    <property type="entry name" value="Importin_beta"/>
</dbReference>
<keyword evidence="5" id="KW-0677">Repeat</keyword>
<name>A0AAV5GC52_9BASI</name>
<evidence type="ECO:0000256" key="6">
    <source>
        <dbReference type="ARBA" id="ARBA00022927"/>
    </source>
</evidence>
<evidence type="ECO:0000256" key="7">
    <source>
        <dbReference type="ARBA" id="ARBA00022990"/>
    </source>
</evidence>
<dbReference type="InterPro" id="IPR011989">
    <property type="entry name" value="ARM-like"/>
</dbReference>
<feature type="repeat" description="HEAT" evidence="9">
    <location>
        <begin position="398"/>
        <end position="436"/>
    </location>
</feature>
<dbReference type="Proteomes" id="UP001342314">
    <property type="component" value="Unassembled WGS sequence"/>
</dbReference>
<dbReference type="SMART" id="SM00913">
    <property type="entry name" value="IBN_N"/>
    <property type="match status" value="1"/>
</dbReference>
<dbReference type="Pfam" id="PF25780">
    <property type="entry name" value="TPR_IPO5"/>
    <property type="match status" value="1"/>
</dbReference>
<evidence type="ECO:0000256" key="8">
    <source>
        <dbReference type="ARBA" id="ARBA00023242"/>
    </source>
</evidence>
<evidence type="ECO:0000256" key="9">
    <source>
        <dbReference type="PROSITE-ProRule" id="PRU00103"/>
    </source>
</evidence>
<dbReference type="PANTHER" id="PTHR10527">
    <property type="entry name" value="IMPORTIN BETA"/>
    <property type="match status" value="1"/>
</dbReference>